<name>A0AAQ3NCT2_VIGMU</name>
<gene>
    <name evidence="1" type="ORF">V8G54_021101</name>
</gene>
<reference evidence="1 2" key="1">
    <citation type="journal article" date="2023" name="Life. Sci Alliance">
        <title>Evolutionary insights into 3D genome organization and epigenetic landscape of Vigna mungo.</title>
        <authorList>
            <person name="Junaid A."/>
            <person name="Singh B."/>
            <person name="Bhatia S."/>
        </authorList>
    </citation>
    <scope>NUCLEOTIDE SEQUENCE [LARGE SCALE GENOMIC DNA]</scope>
    <source>
        <strain evidence="1">Urdbean</strain>
    </source>
</reference>
<dbReference type="Proteomes" id="UP001374535">
    <property type="component" value="Chromosome 6"/>
</dbReference>
<keyword evidence="2" id="KW-1185">Reference proteome</keyword>
<evidence type="ECO:0000313" key="1">
    <source>
        <dbReference type="EMBL" id="WVZ07755.1"/>
    </source>
</evidence>
<dbReference type="AlphaFoldDB" id="A0AAQ3NCT2"/>
<dbReference type="EMBL" id="CP144695">
    <property type="protein sequence ID" value="WVZ07755.1"/>
    <property type="molecule type" value="Genomic_DNA"/>
</dbReference>
<protein>
    <submittedName>
        <fullName evidence="1">Uncharacterized protein</fullName>
    </submittedName>
</protein>
<sequence>MEENEETKEIKISGNELDTDEIVDSGVKQFIGSPHQQNVNSSSSVGVEFIDERANLQEQVIDSVTTVMDEDQFEQTKIRIMSMRIQTARLVLIINNIHMVEMQRIFNNHLDQTQ</sequence>
<proteinExistence type="predicted"/>
<evidence type="ECO:0000313" key="2">
    <source>
        <dbReference type="Proteomes" id="UP001374535"/>
    </source>
</evidence>
<organism evidence="1 2">
    <name type="scientific">Vigna mungo</name>
    <name type="common">Black gram</name>
    <name type="synonym">Phaseolus mungo</name>
    <dbReference type="NCBI Taxonomy" id="3915"/>
    <lineage>
        <taxon>Eukaryota</taxon>
        <taxon>Viridiplantae</taxon>
        <taxon>Streptophyta</taxon>
        <taxon>Embryophyta</taxon>
        <taxon>Tracheophyta</taxon>
        <taxon>Spermatophyta</taxon>
        <taxon>Magnoliopsida</taxon>
        <taxon>eudicotyledons</taxon>
        <taxon>Gunneridae</taxon>
        <taxon>Pentapetalae</taxon>
        <taxon>rosids</taxon>
        <taxon>fabids</taxon>
        <taxon>Fabales</taxon>
        <taxon>Fabaceae</taxon>
        <taxon>Papilionoideae</taxon>
        <taxon>50 kb inversion clade</taxon>
        <taxon>NPAAA clade</taxon>
        <taxon>indigoferoid/millettioid clade</taxon>
        <taxon>Phaseoleae</taxon>
        <taxon>Vigna</taxon>
    </lineage>
</organism>
<accession>A0AAQ3NCT2</accession>